<feature type="region of interest" description="Disordered" evidence="1">
    <location>
        <begin position="1504"/>
        <end position="1532"/>
    </location>
</feature>
<feature type="compositionally biased region" description="Polar residues" evidence="1">
    <location>
        <begin position="1835"/>
        <end position="1844"/>
    </location>
</feature>
<evidence type="ECO:0000313" key="2">
    <source>
        <dbReference type="EMBL" id="OEH73962.1"/>
    </source>
</evidence>
<feature type="compositionally biased region" description="Basic residues" evidence="1">
    <location>
        <begin position="976"/>
        <end position="991"/>
    </location>
</feature>
<feature type="region of interest" description="Disordered" evidence="1">
    <location>
        <begin position="789"/>
        <end position="838"/>
    </location>
</feature>
<organism evidence="2 3">
    <name type="scientific">Cyclospora cayetanensis</name>
    <dbReference type="NCBI Taxonomy" id="88456"/>
    <lineage>
        <taxon>Eukaryota</taxon>
        <taxon>Sar</taxon>
        <taxon>Alveolata</taxon>
        <taxon>Apicomplexa</taxon>
        <taxon>Conoidasida</taxon>
        <taxon>Coccidia</taxon>
        <taxon>Eucoccidiorida</taxon>
        <taxon>Eimeriorina</taxon>
        <taxon>Eimeriidae</taxon>
        <taxon>Cyclospora</taxon>
    </lineage>
</organism>
<dbReference type="EMBL" id="JROU02002181">
    <property type="protein sequence ID" value="OEH73962.1"/>
    <property type="molecule type" value="Genomic_DNA"/>
</dbReference>
<dbReference type="InterPro" id="IPR022162">
    <property type="entry name" value="TRPC4AP"/>
</dbReference>
<evidence type="ECO:0000256" key="1">
    <source>
        <dbReference type="SAM" id="MobiDB-lite"/>
    </source>
</evidence>
<sequence>MEGETIATDTHAAAEGRTAAALHNPQLQQEELSATSRDEGSPARRISGLTETATQNEATTSAATQTREVADAVHPSTYAVLNCRGGCGISRSPGAQVSSYLRIRSARRNPLSTGVASFSNDAALHLLQQHGSRHGGNPPVDEIVSLVLQLRQQQQDQQALVALATQQHRSRRGESRLTRQQQQIQTQKLRLHLTECRHLLLRIADHTIGDLQQDANAPNASNATSGSSNSASGMRTVCLFGGLGGISALVGLATGAAALPAALLSRASPAAAVEIRDLLHVVFSESFYLLREFVLSHPPIADQLAHNAGLLSCLLSCLVCPSTCDAAEMLLEELIASRETPLSLHFCCPSWLRGHAGDHPCATSLGSPAAATTVAVGGGNLLQGGWGELQVRHIALLARLLTLLVVEADDRLACSSSLWLLRRPRSYKRHRWDAPTRPEETRKVLCDLIEMGPIHCSSDSLNESLDSSEHTSSEEEANAFQPVAAIGCRSRSRKLRAAPSVRMQQNVDRDIWLRRRRGRSAAAFLLGRTKLQSDDEQVNVHRRAFMTPGRSCCSEGGCSSRHSTSCSACADSNREILLQQPQLVERLVELLWLQSIPLPGFLSGVTCGGGATAAAPAAADSGDALLELLQRSNTPLFDLVLGEASGPRPSTRRSRHSNARASDAMNYSATSSASWRRSSNNSDAPETAAQGGRGGFMPLMSRPRMPFSLLHTRGTAASVAQAADTRRRSSNGGPPAVRPTVESRLAGGSSGASVEASAVADVLVSGGGGSLFRRLSPWPLVGDAVVRGQPEGAAPASSGSRRNLHANASSTDVDMSPAEQEEEAAGEAPTPESTAPTGLAAEATTAAAAGISVELTADTVFTTHDDIASLVAAVSAASAPSIGIEFVAPLSVQQQQQGGMAVAEFRSSGLPAEVQGVESLGRADDSEDSTPAVGISGFAAGAEASQQVVQIHQGLGVRDELQLRQLFHRTHELYRQHRAALKRRNRRRKRSAQQSSGSPAGSASHVAGAAASERQQQPEEAFCREQHAEHESQQQSDQQQEASFMGRPPGAHRRLKKKEQYGESREQGLSRRDRYKRRKLQQRQQRRVRLQGTDGFLRQPLMESLSADDPYSSSSNSSVMSSGTEDESSELQQLKQLEIKKAAAANACRPRIPFSVGAALRATAIPRTFSEQQQQQQIQATESVVAARNGSSPPAAAADNSLPPAASAAEAQEQQQHSAVGASEEGLQPPTLTTPPLAPSATAEATPEDAEPLVVFDPELPLHEQAQQVLQLYAYRTLSWQQWATSFLGASGLFSDAVAAGTPDGAADAATEGGAASANPDEASAHSNTAGAAGRPPRNPPENANSLQHQQPRRDTPPEEEQQQLSTGSVHEVLTAALQTLRGVAARSSNGALELILTTVLQQITPPEQNYVIRIGSILQHTPELYFVVCSLLGGKTRAAVQRRLGRLGIVRLLGNLLETQVWFRPDPFAHQWLQADTAQQQQQQVQGEAEADDLQRADGSLEASPLTTGASCAESAPVGSGPAEASTDARASLGEGLASRSRCLSDEGARRSSVSSSSVYTMPASFSVSLSALPPPSLSLDMFCCCETSLCAFALELLRLIHDLADYECGPVAADIRREMLTPHERNIVMHALRVPRRVDLRPPLIRAVRQRLKVIHPHPLVDAENTRKSAQPSAGTARIANSDALNVTPSSEVWQQHQQESGGGEHETAEANVEEVHEGQQHQRPASADTSGSSIEAAGTHRSNEQFGRIATRYIFKGTAGLLSRLICIYGHEPPSSVYKFWLASSIEACIRGADPLIKVFAAESGLLQIILRDMHAIALEQKAHLEQKEHSPQSQPISTPATADASMDADCTTRSDSSSSSTTRPTANTSNTGCAAHRGMLQSCCDLMGELLKFNPYVLLLLDRHFARHPEAFRIFVATIEDHLIDTNVLVRSLFLTFEFCRQIARVHALAARSIAACSDSSSGSERDGGSTVQEDLRNATGMTAGTSTTAAEALELHAKQRALPLWRQMHFFDRNSSSSVTLHGPQGGGVHVQQKRAQRTSCLAQGKPHDSDSCCASGGFAAPTGLTVPFADGAVLRALLNRGGSRVCSSGFAVQTAQQEQPLHDDVCYWDVAPLGVGLRPDPSPSMVASVVRGSRELHAVFSGKYRVDVNLLLDEQQSPLAKFLAERRTEILKRLILSHPKAGGRGGGL</sequence>
<feature type="compositionally biased region" description="Polar residues" evidence="1">
    <location>
        <begin position="1724"/>
        <end position="1736"/>
    </location>
</feature>
<feature type="compositionally biased region" description="Low complexity" evidence="1">
    <location>
        <begin position="1330"/>
        <end position="1345"/>
    </location>
</feature>
<feature type="compositionally biased region" description="Basic and acidic residues" evidence="1">
    <location>
        <begin position="1021"/>
        <end position="1032"/>
    </location>
</feature>
<dbReference type="InParanoid" id="A0A1D3CS22"/>
<reference evidence="2 3" key="1">
    <citation type="journal article" date="2016" name="BMC Genomics">
        <title>Comparative genomics reveals Cyclospora cayetanensis possesses coccidia-like metabolism and invasion components but unique surface antigens.</title>
        <authorList>
            <person name="Liu S."/>
            <person name="Wang L."/>
            <person name="Zheng H."/>
            <person name="Xu Z."/>
            <person name="Roellig D.M."/>
            <person name="Li N."/>
            <person name="Frace M.A."/>
            <person name="Tang K."/>
            <person name="Arrowood M.J."/>
            <person name="Moss D.M."/>
            <person name="Zhang L."/>
            <person name="Feng Y."/>
            <person name="Xiao L."/>
        </authorList>
    </citation>
    <scope>NUCLEOTIDE SEQUENCE [LARGE SCALE GENOMIC DNA]</scope>
    <source>
        <strain evidence="2 3">CHN_HEN01</strain>
    </source>
</reference>
<feature type="region of interest" description="Disordered" evidence="1">
    <location>
        <begin position="1303"/>
        <end position="1368"/>
    </location>
</feature>
<feature type="compositionally biased region" description="Low complexity" evidence="1">
    <location>
        <begin position="668"/>
        <end position="682"/>
    </location>
</feature>
<dbReference type="PANTHER" id="PTHR31743:SF1">
    <property type="entry name" value="SHORT TRANSIENT RECEPTOR POTENTIAL CHANNEL 4-ASSOCIATED PROTEIN"/>
    <property type="match status" value="1"/>
</dbReference>
<feature type="compositionally biased region" description="Basic and acidic residues" evidence="1">
    <location>
        <begin position="1705"/>
        <end position="1723"/>
    </location>
</feature>
<dbReference type="Pfam" id="PF12463">
    <property type="entry name" value="DUF3689"/>
    <property type="match status" value="2"/>
</dbReference>
<feature type="region of interest" description="Disordered" evidence="1">
    <location>
        <begin position="1170"/>
        <end position="1248"/>
    </location>
</feature>
<protein>
    <submittedName>
        <fullName evidence="2">Uncharacterized protein</fullName>
    </submittedName>
</protein>
<keyword evidence="3" id="KW-1185">Reference proteome</keyword>
<dbReference type="VEuPathDB" id="ToxoDB:cyc_03613"/>
<feature type="compositionally biased region" description="Polar residues" evidence="1">
    <location>
        <begin position="25"/>
        <end position="35"/>
    </location>
</feature>
<feature type="compositionally biased region" description="Low complexity" evidence="1">
    <location>
        <begin position="1191"/>
        <end position="1231"/>
    </location>
</feature>
<feature type="region of interest" description="Disordered" evidence="1">
    <location>
        <begin position="714"/>
        <end position="750"/>
    </location>
</feature>
<dbReference type="GO" id="GO:0019902">
    <property type="term" value="F:phosphatase binding"/>
    <property type="evidence" value="ECO:0007669"/>
    <property type="project" value="TreeGrafter"/>
</dbReference>
<feature type="compositionally biased region" description="Low complexity" evidence="1">
    <location>
        <begin position="826"/>
        <end position="838"/>
    </location>
</feature>
<feature type="region of interest" description="Disordered" evidence="1">
    <location>
        <begin position="1"/>
        <end position="66"/>
    </location>
</feature>
<feature type="region of interest" description="Disordered" evidence="1">
    <location>
        <begin position="640"/>
        <end position="702"/>
    </location>
</feature>
<gene>
    <name evidence="2" type="ORF">cyc_03613</name>
</gene>
<feature type="compositionally biased region" description="Low complexity" evidence="1">
    <location>
        <begin position="1104"/>
        <end position="1122"/>
    </location>
</feature>
<feature type="compositionally biased region" description="Low complexity" evidence="1">
    <location>
        <begin position="992"/>
        <end position="1012"/>
    </location>
</feature>
<feature type="compositionally biased region" description="Polar residues" evidence="1">
    <location>
        <begin position="797"/>
        <end position="813"/>
    </location>
</feature>
<proteinExistence type="predicted"/>
<dbReference type="GO" id="GO:0006511">
    <property type="term" value="P:ubiquitin-dependent protein catabolic process"/>
    <property type="evidence" value="ECO:0007669"/>
    <property type="project" value="InterPro"/>
</dbReference>
<feature type="compositionally biased region" description="Low complexity" evidence="1">
    <location>
        <begin position="1303"/>
        <end position="1318"/>
    </location>
</feature>
<feature type="compositionally biased region" description="Basic and acidic residues" evidence="1">
    <location>
        <begin position="1058"/>
        <end position="1072"/>
    </location>
</feature>
<comment type="caution">
    <text evidence="2">The sequence shown here is derived from an EMBL/GenBank/DDBJ whole genome shotgun (WGS) entry which is preliminary data.</text>
</comment>
<feature type="compositionally biased region" description="Low complexity" evidence="1">
    <location>
        <begin position="1855"/>
        <end position="1875"/>
    </location>
</feature>
<feature type="compositionally biased region" description="Low complexity" evidence="1">
    <location>
        <begin position="1033"/>
        <end position="1043"/>
    </location>
</feature>
<feature type="region of interest" description="Disordered" evidence="1">
    <location>
        <begin position="1962"/>
        <end position="1983"/>
    </location>
</feature>
<evidence type="ECO:0000313" key="3">
    <source>
        <dbReference type="Proteomes" id="UP000095192"/>
    </source>
</evidence>
<feature type="region of interest" description="Disordered" evidence="1">
    <location>
        <begin position="1689"/>
        <end position="1743"/>
    </location>
</feature>
<accession>A0A1D3CS22</accession>
<dbReference type="GO" id="GO:0031464">
    <property type="term" value="C:Cul4A-RING E3 ubiquitin ligase complex"/>
    <property type="evidence" value="ECO:0007669"/>
    <property type="project" value="InterPro"/>
</dbReference>
<dbReference type="Proteomes" id="UP000095192">
    <property type="component" value="Unassembled WGS sequence"/>
</dbReference>
<feature type="region of interest" description="Disordered" evidence="1">
    <location>
        <begin position="976"/>
        <end position="1130"/>
    </location>
</feature>
<dbReference type="PANTHER" id="PTHR31743">
    <property type="entry name" value="TRANSIENT RECEPTOR POTENTIAL CHANNEL 4-ASSOCIATED PROTEIN TCPC4AP"/>
    <property type="match status" value="1"/>
</dbReference>
<name>A0A1D3CS22_9EIME</name>
<dbReference type="VEuPathDB" id="ToxoDB:LOC34620279"/>
<feature type="compositionally biased region" description="Polar residues" evidence="1">
    <location>
        <begin position="49"/>
        <end position="66"/>
    </location>
</feature>
<feature type="compositionally biased region" description="Basic residues" evidence="1">
    <location>
        <begin position="1073"/>
        <end position="1089"/>
    </location>
</feature>
<feature type="region of interest" description="Disordered" evidence="1">
    <location>
        <begin position="1828"/>
        <end position="1875"/>
    </location>
</feature>